<dbReference type="Gene3D" id="3.40.1160.10">
    <property type="entry name" value="Acetylglutamate kinase-like"/>
    <property type="match status" value="1"/>
</dbReference>
<dbReference type="GO" id="GO:0004072">
    <property type="term" value="F:aspartate kinase activity"/>
    <property type="evidence" value="ECO:0007669"/>
    <property type="project" value="UniProtKB-EC"/>
</dbReference>
<comment type="pathway">
    <text evidence="9">Amino-acid biosynthesis; L-methionine biosynthesis via de novo pathway; L-homoserine from L-aspartate: step 1/3.</text>
</comment>
<dbReference type="InterPro" id="IPR001048">
    <property type="entry name" value="Asp/Glu/Uridylate_kinase"/>
</dbReference>
<evidence type="ECO:0000256" key="4">
    <source>
        <dbReference type="ARBA" id="ARBA00022741"/>
    </source>
</evidence>
<comment type="catalytic activity">
    <reaction evidence="7 8">
        <text>L-aspartate + ATP = 4-phospho-L-aspartate + ADP</text>
        <dbReference type="Rhea" id="RHEA:23776"/>
        <dbReference type="ChEBI" id="CHEBI:29991"/>
        <dbReference type="ChEBI" id="CHEBI:30616"/>
        <dbReference type="ChEBI" id="CHEBI:57535"/>
        <dbReference type="ChEBI" id="CHEBI:456216"/>
        <dbReference type="EC" id="2.7.2.4"/>
    </reaction>
</comment>
<dbReference type="RefSeq" id="WP_186845068.1">
    <property type="nucleotide sequence ID" value="NZ_JACOME010000001.1"/>
</dbReference>
<evidence type="ECO:0000256" key="9">
    <source>
        <dbReference type="RuleBase" id="RU004249"/>
    </source>
</evidence>
<dbReference type="SUPFAM" id="SSF53633">
    <property type="entry name" value="Carbamate kinase-like"/>
    <property type="match status" value="1"/>
</dbReference>
<dbReference type="InterPro" id="IPR036393">
    <property type="entry name" value="AceGlu_kinase-like_sf"/>
</dbReference>
<evidence type="ECO:0000256" key="6">
    <source>
        <dbReference type="ARBA" id="ARBA00022840"/>
    </source>
</evidence>
<dbReference type="Gene3D" id="3.30.70.260">
    <property type="match status" value="2"/>
</dbReference>
<gene>
    <name evidence="11" type="ORF">H6H04_06315</name>
</gene>
<protein>
    <recommendedName>
        <fullName evidence="8">Aspartokinase</fullName>
        <ecNumber evidence="8">2.7.2.4</ecNumber>
    </recommendedName>
</protein>
<evidence type="ECO:0000256" key="2">
    <source>
        <dbReference type="ARBA" id="ARBA00010122"/>
    </source>
</evidence>
<dbReference type="Gene3D" id="1.20.120.1320">
    <property type="entry name" value="Aspartokinase, catalytic domain"/>
    <property type="match status" value="1"/>
</dbReference>
<dbReference type="PANTHER" id="PTHR21499:SF59">
    <property type="entry name" value="ASPARTOKINASE"/>
    <property type="match status" value="1"/>
</dbReference>
<keyword evidence="3 8" id="KW-0808">Transferase</keyword>
<keyword evidence="4" id="KW-0547">Nucleotide-binding</keyword>
<dbReference type="InterPro" id="IPR005260">
    <property type="entry name" value="Asp_kin_monofn"/>
</dbReference>
<dbReference type="PANTHER" id="PTHR21499">
    <property type="entry name" value="ASPARTATE KINASE"/>
    <property type="match status" value="1"/>
</dbReference>
<evidence type="ECO:0000256" key="1">
    <source>
        <dbReference type="ARBA" id="ARBA00004766"/>
    </source>
</evidence>
<dbReference type="Proteomes" id="UP000607435">
    <property type="component" value="Unassembled WGS sequence"/>
</dbReference>
<reference evidence="11 12" key="1">
    <citation type="submission" date="2020-08" db="EMBL/GenBank/DDBJ databases">
        <title>Winogradskyella ouciana sp. nov., isolated from the hadal seawater of the Mariana Trench.</title>
        <authorList>
            <person name="He X."/>
        </authorList>
    </citation>
    <scope>NUCLEOTIDE SEQUENCE [LARGE SCALE GENOMIC DNA]</scope>
    <source>
        <strain evidence="11 12">KCTC 22026</strain>
    </source>
</reference>
<evidence type="ECO:0000256" key="5">
    <source>
        <dbReference type="ARBA" id="ARBA00022777"/>
    </source>
</evidence>
<comment type="caution">
    <text evidence="11">The sequence shown here is derived from an EMBL/GenBank/DDBJ whole genome shotgun (WGS) entry which is preliminary data.</text>
</comment>
<dbReference type="PIRSF" id="PIRSF000726">
    <property type="entry name" value="Asp_kin"/>
    <property type="match status" value="1"/>
</dbReference>
<comment type="pathway">
    <text evidence="1 9">Amino-acid biosynthesis; L-lysine biosynthesis via DAP pathway; (S)-tetrahydrodipicolinate from L-aspartate: step 1/4.</text>
</comment>
<dbReference type="SUPFAM" id="SSF55021">
    <property type="entry name" value="ACT-like"/>
    <property type="match status" value="1"/>
</dbReference>
<dbReference type="EMBL" id="JACOME010000001">
    <property type="protein sequence ID" value="MBC3845984.1"/>
    <property type="molecule type" value="Genomic_DNA"/>
</dbReference>
<keyword evidence="5 8" id="KW-0418">Kinase</keyword>
<comment type="similarity">
    <text evidence="2 8">Belongs to the aspartokinase family.</text>
</comment>
<evidence type="ECO:0000259" key="10">
    <source>
        <dbReference type="Pfam" id="PF00696"/>
    </source>
</evidence>
<dbReference type="InterPro" id="IPR045865">
    <property type="entry name" value="ACT-like_dom_sf"/>
</dbReference>
<evidence type="ECO:0000256" key="3">
    <source>
        <dbReference type="ARBA" id="ARBA00022679"/>
    </source>
</evidence>
<sequence length="416" mass="47371">MRVFKFGGASVKDADGVKNLARVLKTTGYDNTLVVVSAMGKTTNAMELVIKNYFENKSELQSSIHEVIKYHNEILLDLFENERHQVFSDVRAFFDELAVFFKSNKSPDYNYVYDQTIGFGELISTTIISHYLKEIGLKNKWIDVRELIKTDNYYRRSNVNWEQTQENIASIFNPSILNITQGFLGSDANNFTTTLGREGSDYTAAIFAYCLNANSVTIWKDVPGVLNADPRYFENAQLLHQISYREAIELAFYGASVIHPKTLQPLQQKEIPLYVKSFLNPKAEGTCVSKGKALEPEIPCFIVKKNQTLISLSSLDFSYIVEENISEIFSLLHLYKMKVDVIQNSAISFSVCIDNLYNNLEKLLQHLKAKFKVTCHNNVSLYTIRHYNDAAIKDLEKDKTVLLKQLAQGTVQIVTK</sequence>
<evidence type="ECO:0000256" key="8">
    <source>
        <dbReference type="RuleBase" id="RU003448"/>
    </source>
</evidence>
<proteinExistence type="inferred from homology"/>
<keyword evidence="6" id="KW-0067">ATP-binding</keyword>
<evidence type="ECO:0000256" key="7">
    <source>
        <dbReference type="ARBA" id="ARBA00047872"/>
    </source>
</evidence>
<organism evidence="11 12">
    <name type="scientific">Winogradskyella echinorum</name>
    <dbReference type="NCBI Taxonomy" id="538189"/>
    <lineage>
        <taxon>Bacteria</taxon>
        <taxon>Pseudomonadati</taxon>
        <taxon>Bacteroidota</taxon>
        <taxon>Flavobacteriia</taxon>
        <taxon>Flavobacteriales</taxon>
        <taxon>Flavobacteriaceae</taxon>
        <taxon>Winogradskyella</taxon>
    </lineage>
</organism>
<evidence type="ECO:0000313" key="11">
    <source>
        <dbReference type="EMBL" id="MBC3845984.1"/>
    </source>
</evidence>
<dbReference type="EC" id="2.7.2.4" evidence="8"/>
<dbReference type="InterPro" id="IPR001341">
    <property type="entry name" value="Asp_kinase"/>
</dbReference>
<keyword evidence="9" id="KW-0028">Amino-acid biosynthesis</keyword>
<evidence type="ECO:0000313" key="12">
    <source>
        <dbReference type="Proteomes" id="UP000607435"/>
    </source>
</evidence>
<accession>A0ABR6Y015</accession>
<feature type="domain" description="Aspartate/glutamate/uridylate kinase" evidence="10">
    <location>
        <begin position="2"/>
        <end position="277"/>
    </location>
</feature>
<comment type="pathway">
    <text evidence="9">Amino-acid biosynthesis; L-threonine biosynthesis; L-threonine from L-aspartate: step 1/5.</text>
</comment>
<keyword evidence="12" id="KW-1185">Reference proteome</keyword>
<dbReference type="NCBIfam" id="TIGR00657">
    <property type="entry name" value="asp_kinases"/>
    <property type="match status" value="1"/>
</dbReference>
<name>A0ABR6Y015_9FLAO</name>
<dbReference type="InterPro" id="IPR042199">
    <property type="entry name" value="AsparK_Bifunc_asparK/hSer_DH"/>
</dbReference>
<dbReference type="Pfam" id="PF00696">
    <property type="entry name" value="AA_kinase"/>
    <property type="match status" value="1"/>
</dbReference>